<evidence type="ECO:0000256" key="1">
    <source>
        <dbReference type="SAM" id="MobiDB-lite"/>
    </source>
</evidence>
<feature type="region of interest" description="Disordered" evidence="1">
    <location>
        <begin position="1"/>
        <end position="24"/>
    </location>
</feature>
<sequence>MSSLVTLNTRPDFEPERGAPSPERILAGNPSAQTWILDQAAEGTIHTGIWEATPGETRAIKGDTFEFCHILSGLVEVTEDGGAPVRYGAGQSFLLKPGFVGVWKTIETVRKIFVVCE</sequence>
<dbReference type="Gene3D" id="2.60.120.10">
    <property type="entry name" value="Jelly Rolls"/>
    <property type="match status" value="1"/>
</dbReference>
<comment type="caution">
    <text evidence="3">The sequence shown here is derived from an EMBL/GenBank/DDBJ whole genome shotgun (WGS) entry which is preliminary data.</text>
</comment>
<dbReference type="Proteomes" id="UP000036959">
    <property type="component" value="Unassembled WGS sequence"/>
</dbReference>
<dbReference type="InterPro" id="IPR014710">
    <property type="entry name" value="RmlC-like_jellyroll"/>
</dbReference>
<dbReference type="PATRIC" id="fig|242163.4.peg.5655"/>
<evidence type="ECO:0000313" key="3">
    <source>
        <dbReference type="EMBL" id="KND60606.1"/>
    </source>
</evidence>
<name>A0A0L0ME94_9BURK</name>
<dbReference type="Pfam" id="PF05899">
    <property type="entry name" value="Cupin_3"/>
    <property type="match status" value="1"/>
</dbReference>
<keyword evidence="4" id="KW-1185">Reference proteome</keyword>
<dbReference type="PANTHER" id="PTHR40943:SF1">
    <property type="entry name" value="CYTOPLASMIC PROTEIN"/>
    <property type="match status" value="1"/>
</dbReference>
<dbReference type="SUPFAM" id="SSF51182">
    <property type="entry name" value="RmlC-like cupins"/>
    <property type="match status" value="1"/>
</dbReference>
<dbReference type="EMBL" id="LFJJ01000053">
    <property type="protein sequence ID" value="KND60606.1"/>
    <property type="molecule type" value="Genomic_DNA"/>
</dbReference>
<evidence type="ECO:0000313" key="4">
    <source>
        <dbReference type="Proteomes" id="UP000036959"/>
    </source>
</evidence>
<feature type="domain" description="(S)-ureidoglycine aminohydrolase cupin" evidence="2">
    <location>
        <begin position="41"/>
        <end position="113"/>
    </location>
</feature>
<accession>A0A0L0ME94</accession>
<reference evidence="4" key="1">
    <citation type="submission" date="2015-06" db="EMBL/GenBank/DDBJ databases">
        <title>Comparative genomics of Burkholderia leaf nodule symbionts.</title>
        <authorList>
            <person name="Carlier A."/>
            <person name="Eberl L."/>
            <person name="Pinto-Carbo M."/>
        </authorList>
    </citation>
    <scope>NUCLEOTIDE SEQUENCE [LARGE SCALE GENOMIC DNA]</scope>
    <source>
        <strain evidence="4">UZHbot4</strain>
    </source>
</reference>
<dbReference type="AlphaFoldDB" id="A0A0L0ME94"/>
<dbReference type="InterPro" id="IPR008579">
    <property type="entry name" value="UGlyAH_Cupin_dom"/>
</dbReference>
<dbReference type="OrthoDB" id="9799053at2"/>
<dbReference type="PANTHER" id="PTHR40943">
    <property type="entry name" value="CYTOPLASMIC PROTEIN-RELATED"/>
    <property type="match status" value="1"/>
</dbReference>
<protein>
    <submittedName>
        <fullName evidence="3">Nucleoside-diphosphate-sugar epimerase</fullName>
    </submittedName>
</protein>
<evidence type="ECO:0000259" key="2">
    <source>
        <dbReference type="Pfam" id="PF05899"/>
    </source>
</evidence>
<gene>
    <name evidence="3" type="ORF">BVER_05368c</name>
</gene>
<dbReference type="CDD" id="cd02227">
    <property type="entry name" value="cupin_TM1112-like"/>
    <property type="match status" value="1"/>
</dbReference>
<dbReference type="RefSeq" id="WP_050453488.1">
    <property type="nucleotide sequence ID" value="NZ_LFJJ01000053.1"/>
</dbReference>
<dbReference type="InterPro" id="IPR011051">
    <property type="entry name" value="RmlC_Cupin_sf"/>
</dbReference>
<organism evidence="3 4">
    <name type="scientific">Candidatus Burkholderia verschuerenii</name>
    <dbReference type="NCBI Taxonomy" id="242163"/>
    <lineage>
        <taxon>Bacteria</taxon>
        <taxon>Pseudomonadati</taxon>
        <taxon>Pseudomonadota</taxon>
        <taxon>Betaproteobacteria</taxon>
        <taxon>Burkholderiales</taxon>
        <taxon>Burkholderiaceae</taxon>
        <taxon>Burkholderia</taxon>
    </lineage>
</organism>
<proteinExistence type="predicted"/>